<evidence type="ECO:0000256" key="6">
    <source>
        <dbReference type="ARBA" id="ARBA00022989"/>
    </source>
</evidence>
<dbReference type="GO" id="GO:0008270">
    <property type="term" value="F:zinc ion binding"/>
    <property type="evidence" value="ECO:0007669"/>
    <property type="project" value="UniProtKB-KW"/>
</dbReference>
<evidence type="ECO:0000256" key="8">
    <source>
        <dbReference type="PROSITE-ProRule" id="PRU00322"/>
    </source>
</evidence>
<keyword evidence="3" id="KW-0479">Metal-binding</keyword>
<evidence type="ECO:0000256" key="4">
    <source>
        <dbReference type="ARBA" id="ARBA00022771"/>
    </source>
</evidence>
<feature type="domain" description="RanBP2-type" evidence="12">
    <location>
        <begin position="298"/>
        <end position="327"/>
    </location>
</feature>
<keyword evidence="6 11" id="KW-1133">Transmembrane helix</keyword>
<evidence type="ECO:0000256" key="7">
    <source>
        <dbReference type="ARBA" id="ARBA00023136"/>
    </source>
</evidence>
<organism evidence="13 14">
    <name type="scientific">Caenorhabditis japonica</name>
    <dbReference type="NCBI Taxonomy" id="281687"/>
    <lineage>
        <taxon>Eukaryota</taxon>
        <taxon>Metazoa</taxon>
        <taxon>Ecdysozoa</taxon>
        <taxon>Nematoda</taxon>
        <taxon>Chromadorea</taxon>
        <taxon>Rhabditida</taxon>
        <taxon>Rhabditina</taxon>
        <taxon>Rhabditomorpha</taxon>
        <taxon>Rhabditoidea</taxon>
        <taxon>Rhabditidae</taxon>
        <taxon>Peloderinae</taxon>
        <taxon>Caenorhabditis</taxon>
    </lineage>
</organism>
<dbReference type="PROSITE" id="PS01358">
    <property type="entry name" value="ZF_RANBP2_1"/>
    <property type="match status" value="1"/>
</dbReference>
<feature type="transmembrane region" description="Helical" evidence="11">
    <location>
        <begin position="480"/>
        <end position="499"/>
    </location>
</feature>
<feature type="region of interest" description="Disordered" evidence="10">
    <location>
        <begin position="1"/>
        <end position="20"/>
    </location>
</feature>
<dbReference type="PROSITE" id="PS50199">
    <property type="entry name" value="ZF_RANBP2_2"/>
    <property type="match status" value="1"/>
</dbReference>
<accession>A0A8R1HND5</accession>
<evidence type="ECO:0000256" key="3">
    <source>
        <dbReference type="ARBA" id="ARBA00022723"/>
    </source>
</evidence>
<feature type="transmembrane region" description="Helical" evidence="11">
    <location>
        <begin position="547"/>
        <end position="567"/>
    </location>
</feature>
<dbReference type="GO" id="GO:0016020">
    <property type="term" value="C:membrane"/>
    <property type="evidence" value="ECO:0007669"/>
    <property type="project" value="UniProtKB-SubCell"/>
</dbReference>
<feature type="transmembrane region" description="Helical" evidence="11">
    <location>
        <begin position="573"/>
        <end position="593"/>
    </location>
</feature>
<feature type="coiled-coil region" evidence="9">
    <location>
        <begin position="24"/>
        <end position="51"/>
    </location>
</feature>
<name>A0A8R1HND5_CAEJA</name>
<comment type="subcellular location">
    <subcellularLocation>
        <location evidence="1">Membrane</location>
        <topology evidence="1">Multi-pass membrane protein</topology>
    </subcellularLocation>
</comment>
<dbReference type="EnsemblMetazoa" id="CJA04124b.1">
    <property type="protein sequence ID" value="CJA04124b.1"/>
    <property type="gene ID" value="WBGene00123327"/>
</dbReference>
<evidence type="ECO:0000256" key="1">
    <source>
        <dbReference type="ARBA" id="ARBA00004141"/>
    </source>
</evidence>
<feature type="transmembrane region" description="Helical" evidence="11">
    <location>
        <begin position="398"/>
        <end position="416"/>
    </location>
</feature>
<feature type="transmembrane region" description="Helical" evidence="11">
    <location>
        <begin position="451"/>
        <end position="468"/>
    </location>
</feature>
<sequence length="627" mass="69334">MEATPTAEPVRDPTKKTSATNCYVKELKEAMKRSSSDMAKWSKKMDRLRNRLFHGDRGDQSTFVRSTQHPSAPTASGAADPSMPHRAIVVNPPYPVYPGMGAGFPPLPGQQEPQASHEFHNICTPFFISKTNFCQLANFSEAIIPPSYGWALNGIPNTALPPTQAAFGALSLDIGAGSETAGEGFEHLAMNEEESYLVPESNLITDKRSAQSEKLELVKKRLLNDLQDATLIEEDEKKLREWYLQKYVHLVIDEDVMTTEELEEKVRRLEERMRTLRASSSGPPPRPPPPRTVSQDSTTGPWTCARCCKENGQYEYRCTACQLPSRRFNPSEVEIRRMPASNAEDQRRARLPYRHPSLECQLYLSRHVKYTLFFFAPLWLVCSFTYQAALAFTSVSSLNLVSSSSSVFILAFSICFPSSNNRFSAYKCLLVAVNIAGVLIVSHYIPSFLGAIFAQISALAYAVYLFAYGHFEERYGKIDINLMFGTIGVVALVIGTPALNALDKFDIEPLHPLPNATQLSSILVSALIGTIVADYLWLLAAGMCDSLTASLSLTISIPLSFFADTIIRNKAPTMPQILASIPILLAFVGAAYAQNSVRKGLSKRVRKVSAPISSDSEHLIDDVPTDE</sequence>
<proteinExistence type="predicted"/>
<dbReference type="Proteomes" id="UP000005237">
    <property type="component" value="Unassembled WGS sequence"/>
</dbReference>
<evidence type="ECO:0000256" key="5">
    <source>
        <dbReference type="ARBA" id="ARBA00022833"/>
    </source>
</evidence>
<evidence type="ECO:0000256" key="9">
    <source>
        <dbReference type="SAM" id="Coils"/>
    </source>
</evidence>
<keyword evidence="5" id="KW-0862">Zinc</keyword>
<feature type="compositionally biased region" description="Pro residues" evidence="10">
    <location>
        <begin position="282"/>
        <end position="291"/>
    </location>
</feature>
<feature type="region of interest" description="Disordered" evidence="10">
    <location>
        <begin position="274"/>
        <end position="300"/>
    </location>
</feature>
<protein>
    <submittedName>
        <fullName evidence="13">RanBP2-type domain-containing protein</fullName>
    </submittedName>
</protein>
<dbReference type="PANTHER" id="PTHR23051">
    <property type="entry name" value="SOLUTE CARRIER FAMILY 35, MEMBER F5"/>
    <property type="match status" value="1"/>
</dbReference>
<evidence type="ECO:0000313" key="14">
    <source>
        <dbReference type="Proteomes" id="UP000005237"/>
    </source>
</evidence>
<evidence type="ECO:0000256" key="10">
    <source>
        <dbReference type="SAM" id="MobiDB-lite"/>
    </source>
</evidence>
<keyword evidence="2 11" id="KW-0812">Transmembrane</keyword>
<keyword evidence="14" id="KW-1185">Reference proteome</keyword>
<reference evidence="13" key="2">
    <citation type="submission" date="2022-06" db="UniProtKB">
        <authorList>
            <consortium name="EnsemblMetazoa"/>
        </authorList>
    </citation>
    <scope>IDENTIFICATION</scope>
    <source>
        <strain evidence="13">DF5081</strain>
    </source>
</reference>
<feature type="compositionally biased region" description="Polar residues" evidence="10">
    <location>
        <begin position="60"/>
        <end position="74"/>
    </location>
</feature>
<dbReference type="AlphaFoldDB" id="A0A8R1HND5"/>
<dbReference type="PANTHER" id="PTHR23051:SF0">
    <property type="entry name" value="SOLUTE CARRIER FAMILY 35 MEMBER F5"/>
    <property type="match status" value="1"/>
</dbReference>
<feature type="transmembrane region" description="Helical" evidence="11">
    <location>
        <begin position="428"/>
        <end position="445"/>
    </location>
</feature>
<dbReference type="InterPro" id="IPR001876">
    <property type="entry name" value="Znf_RanBP2"/>
</dbReference>
<reference evidence="14" key="1">
    <citation type="submission" date="2010-08" db="EMBL/GenBank/DDBJ databases">
        <authorList>
            <consortium name="Caenorhabditis japonica Sequencing Consortium"/>
            <person name="Wilson R.K."/>
        </authorList>
    </citation>
    <scope>NUCLEOTIDE SEQUENCE [LARGE SCALE GENOMIC DNA]</scope>
    <source>
        <strain evidence="14">DF5081</strain>
    </source>
</reference>
<feature type="transmembrane region" description="Helical" evidence="11">
    <location>
        <begin position="519"/>
        <end position="540"/>
    </location>
</feature>
<evidence type="ECO:0000259" key="12">
    <source>
        <dbReference type="PROSITE" id="PS50199"/>
    </source>
</evidence>
<keyword evidence="4 8" id="KW-0863">Zinc-finger</keyword>
<evidence type="ECO:0000313" key="13">
    <source>
        <dbReference type="EnsemblMetazoa" id="CJA04124b.1"/>
    </source>
</evidence>
<feature type="region of interest" description="Disordered" evidence="10">
    <location>
        <begin position="53"/>
        <end position="85"/>
    </location>
</feature>
<evidence type="ECO:0000256" key="11">
    <source>
        <dbReference type="SAM" id="Phobius"/>
    </source>
</evidence>
<keyword evidence="9" id="KW-0175">Coiled coil</keyword>
<feature type="transmembrane region" description="Helical" evidence="11">
    <location>
        <begin position="372"/>
        <end position="392"/>
    </location>
</feature>
<evidence type="ECO:0000256" key="2">
    <source>
        <dbReference type="ARBA" id="ARBA00022692"/>
    </source>
</evidence>
<keyword evidence="7 11" id="KW-0472">Membrane</keyword>